<sequence>MAATTASLLAPCNRRARKRPGLGSPEGLNLLEEKPDLAFTHFLVSKEQGKVLPFAQAPAGGFTSPYLPLNLYSRQEGTPGDCSCGQGDRHPVAPI</sequence>
<gene>
    <name evidence="1" type="ORF">MRATA1EN1_LOCUS12221</name>
</gene>
<evidence type="ECO:0000313" key="2">
    <source>
        <dbReference type="Proteomes" id="UP001176941"/>
    </source>
</evidence>
<proteinExistence type="predicted"/>
<keyword evidence="2" id="KW-1185">Reference proteome</keyword>
<protein>
    <submittedName>
        <fullName evidence="1">Uncharacterized protein</fullName>
    </submittedName>
</protein>
<accession>A0ABN8YU76</accession>
<organism evidence="1 2">
    <name type="scientific">Rangifer tarandus platyrhynchus</name>
    <name type="common">Svalbard reindeer</name>
    <dbReference type="NCBI Taxonomy" id="3082113"/>
    <lineage>
        <taxon>Eukaryota</taxon>
        <taxon>Metazoa</taxon>
        <taxon>Chordata</taxon>
        <taxon>Craniata</taxon>
        <taxon>Vertebrata</taxon>
        <taxon>Euteleostomi</taxon>
        <taxon>Mammalia</taxon>
        <taxon>Eutheria</taxon>
        <taxon>Laurasiatheria</taxon>
        <taxon>Artiodactyla</taxon>
        <taxon>Ruminantia</taxon>
        <taxon>Pecora</taxon>
        <taxon>Cervidae</taxon>
        <taxon>Odocoileinae</taxon>
        <taxon>Rangifer</taxon>
    </lineage>
</organism>
<evidence type="ECO:0000313" key="1">
    <source>
        <dbReference type="EMBL" id="CAI9163259.1"/>
    </source>
</evidence>
<reference evidence="1" key="1">
    <citation type="submission" date="2023-04" db="EMBL/GenBank/DDBJ databases">
        <authorList>
            <consortium name="ELIXIR-Norway"/>
        </authorList>
    </citation>
    <scope>NUCLEOTIDE SEQUENCE [LARGE SCALE GENOMIC DNA]</scope>
</reference>
<name>A0ABN8YU76_RANTA</name>
<dbReference type="EMBL" id="OX459957">
    <property type="protein sequence ID" value="CAI9163259.1"/>
    <property type="molecule type" value="Genomic_DNA"/>
</dbReference>
<dbReference type="Proteomes" id="UP001176941">
    <property type="component" value="Chromosome 21"/>
</dbReference>